<protein>
    <submittedName>
        <fullName evidence="3">Alpha/beta hydrolase</fullName>
    </submittedName>
</protein>
<keyword evidence="4" id="KW-1185">Reference proteome</keyword>
<dbReference type="AlphaFoldDB" id="A0AAE3MI50"/>
<evidence type="ECO:0000259" key="2">
    <source>
        <dbReference type="Pfam" id="PF20434"/>
    </source>
</evidence>
<dbReference type="Pfam" id="PF20434">
    <property type="entry name" value="BD-FAE"/>
    <property type="match status" value="1"/>
</dbReference>
<comment type="caution">
    <text evidence="3">The sequence shown here is derived from an EMBL/GenBank/DDBJ whole genome shotgun (WGS) entry which is preliminary data.</text>
</comment>
<evidence type="ECO:0000313" key="4">
    <source>
        <dbReference type="Proteomes" id="UP001207408"/>
    </source>
</evidence>
<dbReference type="PANTHER" id="PTHR48081">
    <property type="entry name" value="AB HYDROLASE SUPERFAMILY PROTEIN C4A8.06C"/>
    <property type="match status" value="1"/>
</dbReference>
<dbReference type="InterPro" id="IPR029058">
    <property type="entry name" value="AB_hydrolase_fold"/>
</dbReference>
<dbReference type="PANTHER" id="PTHR48081:SF6">
    <property type="entry name" value="PEPTIDASE S9 PROLYL OLIGOPEPTIDASE CATALYTIC DOMAIN-CONTAINING PROTEIN"/>
    <property type="match status" value="1"/>
</dbReference>
<dbReference type="Gene3D" id="3.40.50.1820">
    <property type="entry name" value="alpha/beta hydrolase"/>
    <property type="match status" value="1"/>
</dbReference>
<dbReference type="InterPro" id="IPR050300">
    <property type="entry name" value="GDXG_lipolytic_enzyme"/>
</dbReference>
<gene>
    <name evidence="3" type="ORF">OM074_20780</name>
</gene>
<feature type="domain" description="BD-FAE-like" evidence="2">
    <location>
        <begin position="67"/>
        <end position="264"/>
    </location>
</feature>
<dbReference type="Proteomes" id="UP001207408">
    <property type="component" value="Unassembled WGS sequence"/>
</dbReference>
<evidence type="ECO:0000313" key="3">
    <source>
        <dbReference type="EMBL" id="MCW3808071.1"/>
    </source>
</evidence>
<proteinExistence type="predicted"/>
<dbReference type="GO" id="GO:0016787">
    <property type="term" value="F:hydrolase activity"/>
    <property type="evidence" value="ECO:0007669"/>
    <property type="project" value="UniProtKB-KW"/>
</dbReference>
<name>A0AAE3MI50_9BACT</name>
<accession>A0AAE3MI50</accession>
<reference evidence="3" key="1">
    <citation type="submission" date="2022-10" db="EMBL/GenBank/DDBJ databases">
        <authorList>
            <person name="Yu W.X."/>
        </authorList>
    </citation>
    <scope>NUCLEOTIDE SEQUENCE</scope>
    <source>
        <strain evidence="3">D04</strain>
    </source>
</reference>
<dbReference type="SUPFAM" id="SSF53474">
    <property type="entry name" value="alpha/beta-Hydrolases"/>
    <property type="match status" value="1"/>
</dbReference>
<evidence type="ECO:0000256" key="1">
    <source>
        <dbReference type="ARBA" id="ARBA00022801"/>
    </source>
</evidence>
<dbReference type="EMBL" id="JAPDPI010000089">
    <property type="protein sequence ID" value="MCW3808071.1"/>
    <property type="molecule type" value="Genomic_DNA"/>
</dbReference>
<organism evidence="3 4">
    <name type="scientific">Plebeiibacterium marinum</name>
    <dbReference type="NCBI Taxonomy" id="2992111"/>
    <lineage>
        <taxon>Bacteria</taxon>
        <taxon>Pseudomonadati</taxon>
        <taxon>Bacteroidota</taxon>
        <taxon>Bacteroidia</taxon>
        <taxon>Marinilabiliales</taxon>
        <taxon>Marinilabiliaceae</taxon>
        <taxon>Plebeiibacterium</taxon>
    </lineage>
</organism>
<dbReference type="InterPro" id="IPR049492">
    <property type="entry name" value="BD-FAE-like_dom"/>
</dbReference>
<keyword evidence="1 3" id="KW-0378">Hydrolase</keyword>
<dbReference type="RefSeq" id="WP_301202621.1">
    <property type="nucleotide sequence ID" value="NZ_JAPDPI010000089.1"/>
</dbReference>
<sequence length="308" mass="34452">MIKFINVVLVTMLGMITLNVEAQQYKLKLWPEGVPGSKENSSYVESFTDNRGRTNRVVRVTDPTISVFLPEKEKANGTAVLICPGGGYSCLAWDHEGFMVAKWLNDHGIAGVLLKYRLPSDQIMEEKNMGPLQDAQQAMRMIRNNAEKWNINPDKVGVMGFSAGGHLASTISTQYARDLQSTTDTTSARPDFSVLVYPVISMNKDYTHMGSRNNLIGKEPTEELVKQYSNELQINKETPMAFMVHSLDDRAVPIENSLNYYKALKANGVKGELHIFQKGGHGYGLDKSKGTQLQWPAMLLQWLDMNGF</sequence>